<feature type="region of interest" description="Disordered" evidence="1">
    <location>
        <begin position="237"/>
        <end position="271"/>
    </location>
</feature>
<name>A0A4Y9VRZ0_9PROT</name>
<comment type="caution">
    <text evidence="2">The sequence shown here is derived from an EMBL/GenBank/DDBJ whole genome shotgun (WGS) entry which is preliminary data.</text>
</comment>
<dbReference type="Proteomes" id="UP000297706">
    <property type="component" value="Unassembled WGS sequence"/>
</dbReference>
<evidence type="ECO:0000256" key="1">
    <source>
        <dbReference type="SAM" id="MobiDB-lite"/>
    </source>
</evidence>
<accession>A0A4Y9VRZ0</accession>
<dbReference type="EMBL" id="PQVH01000008">
    <property type="protein sequence ID" value="TFW71528.1"/>
    <property type="molecule type" value="Genomic_DNA"/>
</dbReference>
<reference evidence="2 3" key="1">
    <citation type="submission" date="2018-02" db="EMBL/GenBank/DDBJ databases">
        <title>A novel lanthanide dependent methylotroph, Methylotenera sp. La3113.</title>
        <authorList>
            <person name="Lv H."/>
            <person name="Tani A."/>
        </authorList>
    </citation>
    <scope>NUCLEOTIDE SEQUENCE [LARGE SCALE GENOMIC DNA]</scope>
    <source>
        <strain evidence="2 3">La3113</strain>
    </source>
</reference>
<gene>
    <name evidence="2" type="ORF">C3Y98_05370</name>
</gene>
<dbReference type="AlphaFoldDB" id="A0A4Y9VRZ0"/>
<organism evidence="2 3">
    <name type="scientific">Methylotenera oryzisoli</name>
    <dbReference type="NCBI Taxonomy" id="2080758"/>
    <lineage>
        <taxon>Bacteria</taxon>
        <taxon>Pseudomonadati</taxon>
        <taxon>Pseudomonadota</taxon>
        <taxon>Betaproteobacteria</taxon>
        <taxon>Nitrosomonadales</taxon>
        <taxon>Methylophilaceae</taxon>
        <taxon>Methylotenera</taxon>
    </lineage>
</organism>
<dbReference type="Pfam" id="PF05929">
    <property type="entry name" value="Phage_GPO"/>
    <property type="match status" value="1"/>
</dbReference>
<proteinExistence type="predicted"/>
<sequence>MPLTKFFRVAVEGATADNREISRSDIEQMGKNYNRDKYGARIWLEHIRGILPDSQFKALGDVIEAKSEEVEIAGEKKLALFVKLDVTEELVEFNKKRQKIYTSIEIQPNFAKSGEAYLFGLGVTDSPSSLGTEALKLFSSRKQQTENIFTVAEETVIELEIEQTTEGLGAQLFNKVKDLLTKKTASDTENFTGVSKAVEEIAISQKSTLDQFATQQSTIDSLNTSIKKLTEESAADRKAFTEFKAQMDSQPNNQHSRKPATGGDGTVATDC</sequence>
<protein>
    <submittedName>
        <fullName evidence="2">Phage capsid protein</fullName>
    </submittedName>
</protein>
<evidence type="ECO:0000313" key="2">
    <source>
        <dbReference type="EMBL" id="TFW71528.1"/>
    </source>
</evidence>
<keyword evidence="3" id="KW-1185">Reference proteome</keyword>
<dbReference type="OrthoDB" id="5625143at2"/>
<dbReference type="InterPro" id="IPR009228">
    <property type="entry name" value="Capsid_scaffold_GpO"/>
</dbReference>
<dbReference type="RefSeq" id="WP_135277072.1">
    <property type="nucleotide sequence ID" value="NZ_PQVH01000008.1"/>
</dbReference>
<evidence type="ECO:0000313" key="3">
    <source>
        <dbReference type="Proteomes" id="UP000297706"/>
    </source>
</evidence>